<accession>A0A820HYS4</accession>
<dbReference type="EMBL" id="CAJOBG010014806">
    <property type="protein sequence ID" value="CAF4300731.1"/>
    <property type="molecule type" value="Genomic_DNA"/>
</dbReference>
<keyword evidence="2" id="KW-1185">Reference proteome</keyword>
<dbReference type="Proteomes" id="UP000663866">
    <property type="component" value="Unassembled WGS sequence"/>
</dbReference>
<evidence type="ECO:0000313" key="2">
    <source>
        <dbReference type="Proteomes" id="UP000663866"/>
    </source>
</evidence>
<protein>
    <submittedName>
        <fullName evidence="1">Uncharacterized protein</fullName>
    </submittedName>
</protein>
<dbReference type="AlphaFoldDB" id="A0A820HYS4"/>
<reference evidence="1" key="1">
    <citation type="submission" date="2021-02" db="EMBL/GenBank/DDBJ databases">
        <authorList>
            <person name="Nowell W R."/>
        </authorList>
    </citation>
    <scope>NUCLEOTIDE SEQUENCE</scope>
</reference>
<name>A0A820HYS4_9BILA</name>
<gene>
    <name evidence="1" type="ORF">OVN521_LOCUS31293</name>
</gene>
<feature type="non-terminal residue" evidence="1">
    <location>
        <position position="18"/>
    </location>
</feature>
<organism evidence="1 2">
    <name type="scientific">Rotaria magnacalcarata</name>
    <dbReference type="NCBI Taxonomy" id="392030"/>
    <lineage>
        <taxon>Eukaryota</taxon>
        <taxon>Metazoa</taxon>
        <taxon>Spiralia</taxon>
        <taxon>Gnathifera</taxon>
        <taxon>Rotifera</taxon>
        <taxon>Eurotatoria</taxon>
        <taxon>Bdelloidea</taxon>
        <taxon>Philodinida</taxon>
        <taxon>Philodinidae</taxon>
        <taxon>Rotaria</taxon>
    </lineage>
</organism>
<proteinExistence type="predicted"/>
<evidence type="ECO:0000313" key="1">
    <source>
        <dbReference type="EMBL" id="CAF4300731.1"/>
    </source>
</evidence>
<feature type="non-terminal residue" evidence="1">
    <location>
        <position position="1"/>
    </location>
</feature>
<sequence length="18" mass="2239">MFRFVEISMFRFVEISIS</sequence>
<comment type="caution">
    <text evidence="1">The sequence shown here is derived from an EMBL/GenBank/DDBJ whole genome shotgun (WGS) entry which is preliminary data.</text>
</comment>